<protein>
    <submittedName>
        <fullName evidence="2">Uncharacterized protein</fullName>
    </submittedName>
</protein>
<sequence>MTGPRSEKAEESAEESTEEDLAADPHVAGARDSRDGDTYVGRKSSDDDFDAGETGAEKRAED</sequence>
<keyword evidence="3" id="KW-1185">Reference proteome</keyword>
<evidence type="ECO:0000256" key="1">
    <source>
        <dbReference type="SAM" id="MobiDB-lite"/>
    </source>
</evidence>
<dbReference type="OrthoDB" id="4752058at2"/>
<evidence type="ECO:0000313" key="3">
    <source>
        <dbReference type="Proteomes" id="UP000466931"/>
    </source>
</evidence>
<feature type="compositionally biased region" description="Basic and acidic residues" evidence="1">
    <location>
        <begin position="1"/>
        <end position="11"/>
    </location>
</feature>
<feature type="region of interest" description="Disordered" evidence="1">
    <location>
        <begin position="1"/>
        <end position="62"/>
    </location>
</feature>
<name>A0A7I7Y2X7_9MYCO</name>
<evidence type="ECO:0000313" key="2">
    <source>
        <dbReference type="EMBL" id="BBZ36050.1"/>
    </source>
</evidence>
<dbReference type="AlphaFoldDB" id="A0A7I7Y2X7"/>
<reference evidence="2" key="2">
    <citation type="submission" date="2020-02" db="EMBL/GenBank/DDBJ databases">
        <authorList>
            <person name="Matsumoto Y."/>
            <person name="Motooka D."/>
            <person name="Nakamura S."/>
        </authorList>
    </citation>
    <scope>NUCLEOTIDE SEQUENCE</scope>
    <source>
        <strain evidence="2">JCM 13671</strain>
    </source>
</reference>
<reference evidence="2" key="1">
    <citation type="journal article" date="2019" name="Emerg. Microbes Infect.">
        <title>Comprehensive subspecies identification of 175 nontuberculous mycobacteria species based on 7547 genomic profiles.</title>
        <authorList>
            <person name="Matsumoto Y."/>
            <person name="Kinjo T."/>
            <person name="Motooka D."/>
            <person name="Nabeya D."/>
            <person name="Jung N."/>
            <person name="Uechi K."/>
            <person name="Horii T."/>
            <person name="Iida T."/>
            <person name="Fujita J."/>
            <person name="Nakamura S."/>
        </authorList>
    </citation>
    <scope>NUCLEOTIDE SEQUENCE [LARGE SCALE GENOMIC DNA]</scope>
    <source>
        <strain evidence="2">JCM 13671</strain>
    </source>
</reference>
<accession>A0A7I7Y2X7</accession>
<gene>
    <name evidence="2" type="ORF">MCNF_46550</name>
</gene>
<proteinExistence type="predicted"/>
<dbReference type="Proteomes" id="UP000466931">
    <property type="component" value="Chromosome"/>
</dbReference>
<organism evidence="2 3">
    <name type="scientific">Mycolicibacterium confluentis</name>
    <dbReference type="NCBI Taxonomy" id="28047"/>
    <lineage>
        <taxon>Bacteria</taxon>
        <taxon>Bacillati</taxon>
        <taxon>Actinomycetota</taxon>
        <taxon>Actinomycetes</taxon>
        <taxon>Mycobacteriales</taxon>
        <taxon>Mycobacteriaceae</taxon>
        <taxon>Mycolicibacterium</taxon>
    </lineage>
</organism>
<feature type="compositionally biased region" description="Acidic residues" evidence="1">
    <location>
        <begin position="12"/>
        <end position="22"/>
    </location>
</feature>
<dbReference type="EMBL" id="AP022612">
    <property type="protein sequence ID" value="BBZ36050.1"/>
    <property type="molecule type" value="Genomic_DNA"/>
</dbReference>
<dbReference type="RefSeq" id="WP_085151411.1">
    <property type="nucleotide sequence ID" value="NZ_AP022612.1"/>
</dbReference>